<dbReference type="Pfam" id="PF00004">
    <property type="entry name" value="AAA"/>
    <property type="match status" value="1"/>
</dbReference>
<keyword evidence="7" id="KW-0131">Cell cycle</keyword>
<keyword evidence="5" id="KW-0067">ATP-binding</keyword>
<accession>A0A833RAZ4</accession>
<dbReference type="AlphaFoldDB" id="A0A833RAZ4"/>
<dbReference type="Proteomes" id="UP000623129">
    <property type="component" value="Unassembled WGS sequence"/>
</dbReference>
<feature type="compositionally biased region" description="Basic residues" evidence="8">
    <location>
        <begin position="141"/>
        <end position="156"/>
    </location>
</feature>
<reference evidence="10" key="1">
    <citation type="submission" date="2020-01" db="EMBL/GenBank/DDBJ databases">
        <title>Genome sequence of Kobresia littledalei, the first chromosome-level genome in the family Cyperaceae.</title>
        <authorList>
            <person name="Qu G."/>
        </authorList>
    </citation>
    <scope>NUCLEOTIDE SEQUENCE</scope>
    <source>
        <strain evidence="10">C.B.Clarke</strain>
        <tissue evidence="10">Leaf</tissue>
    </source>
</reference>
<keyword evidence="6" id="KW-0539">Nucleus</keyword>
<dbReference type="Gene3D" id="3.40.50.300">
    <property type="entry name" value="P-loop containing nucleotide triphosphate hydrolases"/>
    <property type="match status" value="1"/>
</dbReference>
<dbReference type="CDD" id="cd00009">
    <property type="entry name" value="AAA"/>
    <property type="match status" value="1"/>
</dbReference>
<gene>
    <name evidence="10" type="ORF">FCM35_KLT02056</name>
</gene>
<feature type="compositionally biased region" description="Basic residues" evidence="8">
    <location>
        <begin position="51"/>
        <end position="60"/>
    </location>
</feature>
<dbReference type="GO" id="GO:0006281">
    <property type="term" value="P:DNA repair"/>
    <property type="evidence" value="ECO:0007669"/>
    <property type="project" value="InterPro"/>
</dbReference>
<dbReference type="EMBL" id="SWLB01000011">
    <property type="protein sequence ID" value="KAF3332479.1"/>
    <property type="molecule type" value="Genomic_DNA"/>
</dbReference>
<dbReference type="InterPro" id="IPR027417">
    <property type="entry name" value="P-loop_NTPase"/>
</dbReference>
<sequence length="1168" mass="128757">MEEAVDQAVTSSPPEATRRRSVQMKLCFGIPKSNGENAKENEEIRAGKAAKSPKKPKERRNSKAEASTQAPVVDRVEMELKSAKDDEVAEEAKVETKEKPKGRGRVKLEISAKSPNSKRGRPGSDTPSKDDVVPPEDSPAKRQRRGVKVVPSRKRCKALESISEGVEGPSLDSHKEVTIDLRSEAKRAAEENSKLSAGKQMHPFFANRMPNKIAAEATPDYLKPEDKSSMLPQENGLSCCPPIHVHDSPKCDDLLNWGRWTFKEAPSLDKSHLPLETSCSFFEGTVKPLTLESGLSKETRLARFSVDAIAIPNIQLSSELAPVDDGISSSLPSSSSFLFTDLTKTSEVLVCNESSKGDSSLWTDKYRPENASQVCGNSESVSFLSEWLKGWHERGRKSIKNFKTTEEISEDSCSSWCKSESDIDDLLEESDLWNALLITGPVGSGKSAAVYACAKEQGFNIVEVNSSDLRNGAHVKQKFGEATESHGLGKWSREEMLVSSTPDSTENNGTVKQVAVNKTLVLFEDADTVFEEDRGFISTILQLADSTKWPIVLTSNNKKPVLPRLLSRLVLEFNRPSSEELLLHVQKICALERAGIPIPLMKHAIDYCLSDIRRTIMLLQFWCQGRKTYIGNEGTWGTMPLDTDAMHSAIPVALPHEFPCELSEKICIEINQTISFIEDHLLQKELQHLTFPSPVKPSPSKPKKPNKRSKLKRNQAIPESSELEPCSSSLNDFSDVPNTPIPIVKQNIKTRRALVMSDSEDEPGIDHGILDNTTLSQAFTPLELGILNDNAMDPLEHDGAATPSHVCCTFASFIPESPYASNCEAVSMKGNTSYFDWPSVDANVDAPNYQYHETHANADVATGNYSAMDECSSAGFYLKGSSSRPIGSVEDTWNSLKGSSSRPIRSVEDTWNSLKGSSSWPIRSVGDTWNSLRNRHEELKACMRSDTKMASQVLKAAYQVVDLISEMDLLVTGCSPLTYDMLDQSLAPSDEPDDFSSYDMQLEMGSVYAQHGLGFYMGSCVVCENRAGLAQAMLASSSNSAAIGRLLTSSFSSEEILHGGSAPNKLRSSLAQISRQQQQESSLYNAVLPIVPRKLSLSLRGPSFHEYISSTSQISKLEFSRLSQNELWGSSRRSRQSRHYLTTGKLQLSPEEAELLARCNSYGRNISQ</sequence>
<keyword evidence="11" id="KW-1185">Reference proteome</keyword>
<feature type="compositionally biased region" description="Low complexity" evidence="8">
    <location>
        <begin position="718"/>
        <end position="730"/>
    </location>
</feature>
<dbReference type="InterPro" id="IPR003959">
    <property type="entry name" value="ATPase_AAA_core"/>
</dbReference>
<feature type="region of interest" description="Disordered" evidence="8">
    <location>
        <begin position="691"/>
        <end position="734"/>
    </location>
</feature>
<dbReference type="SUPFAM" id="SSF52540">
    <property type="entry name" value="P-loop containing nucleoside triphosphate hydrolases"/>
    <property type="match status" value="1"/>
</dbReference>
<feature type="compositionally biased region" description="Basic residues" evidence="8">
    <location>
        <begin position="701"/>
        <end position="713"/>
    </location>
</feature>
<evidence type="ECO:0000256" key="2">
    <source>
        <dbReference type="ARBA" id="ARBA00006168"/>
    </source>
</evidence>
<dbReference type="OrthoDB" id="9996895at2759"/>
<dbReference type="InterPro" id="IPR003593">
    <property type="entry name" value="AAA+_ATPase"/>
</dbReference>
<evidence type="ECO:0000256" key="1">
    <source>
        <dbReference type="ARBA" id="ARBA00004123"/>
    </source>
</evidence>
<keyword evidence="4" id="KW-0227">DNA damage</keyword>
<dbReference type="GO" id="GO:0033314">
    <property type="term" value="P:mitotic DNA replication checkpoint signaling"/>
    <property type="evidence" value="ECO:0007669"/>
    <property type="project" value="TreeGrafter"/>
</dbReference>
<dbReference type="InterPro" id="IPR004582">
    <property type="entry name" value="Checkpoint_prot_Rad17_Rad24"/>
</dbReference>
<dbReference type="PANTHER" id="PTHR12172">
    <property type="entry name" value="CELL CYCLE CHECKPOINT PROTEIN RAD17"/>
    <property type="match status" value="1"/>
</dbReference>
<dbReference type="GO" id="GO:0016887">
    <property type="term" value="F:ATP hydrolysis activity"/>
    <property type="evidence" value="ECO:0007669"/>
    <property type="project" value="InterPro"/>
</dbReference>
<dbReference type="GO" id="GO:0000077">
    <property type="term" value="P:DNA damage checkpoint signaling"/>
    <property type="evidence" value="ECO:0007669"/>
    <property type="project" value="TreeGrafter"/>
</dbReference>
<comment type="subcellular location">
    <subcellularLocation>
        <location evidence="1">Nucleus</location>
    </subcellularLocation>
</comment>
<dbReference type="GO" id="GO:0003689">
    <property type="term" value="F:DNA clamp loader activity"/>
    <property type="evidence" value="ECO:0007669"/>
    <property type="project" value="TreeGrafter"/>
</dbReference>
<name>A0A833RAZ4_9POAL</name>
<feature type="region of interest" description="Disordered" evidence="8">
    <location>
        <begin position="1"/>
        <end position="171"/>
    </location>
</feature>
<evidence type="ECO:0000313" key="11">
    <source>
        <dbReference type="Proteomes" id="UP000623129"/>
    </source>
</evidence>
<keyword evidence="3" id="KW-0547">Nucleotide-binding</keyword>
<dbReference type="GO" id="GO:0003682">
    <property type="term" value="F:chromatin binding"/>
    <property type="evidence" value="ECO:0007669"/>
    <property type="project" value="TreeGrafter"/>
</dbReference>
<dbReference type="SMART" id="SM00382">
    <property type="entry name" value="AAA"/>
    <property type="match status" value="1"/>
</dbReference>
<feature type="domain" description="AAA+ ATPase" evidence="9">
    <location>
        <begin position="432"/>
        <end position="577"/>
    </location>
</feature>
<feature type="compositionally biased region" description="Basic and acidic residues" evidence="8">
    <location>
        <begin position="37"/>
        <end position="46"/>
    </location>
</feature>
<evidence type="ECO:0000256" key="5">
    <source>
        <dbReference type="ARBA" id="ARBA00022840"/>
    </source>
</evidence>
<dbReference type="GO" id="GO:0005634">
    <property type="term" value="C:nucleus"/>
    <property type="evidence" value="ECO:0007669"/>
    <property type="project" value="UniProtKB-SubCell"/>
</dbReference>
<dbReference type="PANTHER" id="PTHR12172:SF1">
    <property type="entry name" value="P-LOOP CONTAINING NUCLEOSIDE TRIPHOSPHATE HYDROLASES SUPERFAMILY PROTEIN"/>
    <property type="match status" value="1"/>
</dbReference>
<dbReference type="GO" id="GO:0005524">
    <property type="term" value="F:ATP binding"/>
    <property type="evidence" value="ECO:0007669"/>
    <property type="project" value="UniProtKB-KW"/>
</dbReference>
<comment type="caution">
    <text evidence="10">The sequence shown here is derived from an EMBL/GenBank/DDBJ whole genome shotgun (WGS) entry which is preliminary data.</text>
</comment>
<evidence type="ECO:0000256" key="4">
    <source>
        <dbReference type="ARBA" id="ARBA00022763"/>
    </source>
</evidence>
<evidence type="ECO:0000256" key="3">
    <source>
        <dbReference type="ARBA" id="ARBA00022741"/>
    </source>
</evidence>
<comment type="similarity">
    <text evidence="2">Belongs to the rad17/RAD24 family.</text>
</comment>
<feature type="compositionally biased region" description="Basic and acidic residues" evidence="8">
    <location>
        <begin position="74"/>
        <end position="110"/>
    </location>
</feature>
<protein>
    <submittedName>
        <fullName evidence="10">ATPase family AAA domain-containing protein 5</fullName>
    </submittedName>
</protein>
<evidence type="ECO:0000259" key="9">
    <source>
        <dbReference type="SMART" id="SM00382"/>
    </source>
</evidence>
<evidence type="ECO:0000256" key="6">
    <source>
        <dbReference type="ARBA" id="ARBA00023242"/>
    </source>
</evidence>
<organism evidence="10 11">
    <name type="scientific">Carex littledalei</name>
    <dbReference type="NCBI Taxonomy" id="544730"/>
    <lineage>
        <taxon>Eukaryota</taxon>
        <taxon>Viridiplantae</taxon>
        <taxon>Streptophyta</taxon>
        <taxon>Embryophyta</taxon>
        <taxon>Tracheophyta</taxon>
        <taxon>Spermatophyta</taxon>
        <taxon>Magnoliopsida</taxon>
        <taxon>Liliopsida</taxon>
        <taxon>Poales</taxon>
        <taxon>Cyperaceae</taxon>
        <taxon>Cyperoideae</taxon>
        <taxon>Cariceae</taxon>
        <taxon>Carex</taxon>
        <taxon>Carex subgen. Euthyceras</taxon>
    </lineage>
</organism>
<evidence type="ECO:0000256" key="8">
    <source>
        <dbReference type="SAM" id="MobiDB-lite"/>
    </source>
</evidence>
<proteinExistence type="inferred from homology"/>
<evidence type="ECO:0000256" key="7">
    <source>
        <dbReference type="ARBA" id="ARBA00023306"/>
    </source>
</evidence>
<evidence type="ECO:0000313" key="10">
    <source>
        <dbReference type="EMBL" id="KAF3332479.1"/>
    </source>
</evidence>